<evidence type="ECO:0000313" key="1">
    <source>
        <dbReference type="EMBL" id="KKL23067.1"/>
    </source>
</evidence>
<gene>
    <name evidence="1" type="ORF">LCGC14_2429050</name>
</gene>
<protein>
    <submittedName>
        <fullName evidence="1">Uncharacterized protein</fullName>
    </submittedName>
</protein>
<name>A0A0F9C9R0_9ZZZZ</name>
<accession>A0A0F9C9R0</accession>
<dbReference type="AlphaFoldDB" id="A0A0F9C9R0"/>
<proteinExistence type="predicted"/>
<organism evidence="1">
    <name type="scientific">marine sediment metagenome</name>
    <dbReference type="NCBI Taxonomy" id="412755"/>
    <lineage>
        <taxon>unclassified sequences</taxon>
        <taxon>metagenomes</taxon>
        <taxon>ecological metagenomes</taxon>
    </lineage>
</organism>
<feature type="non-terminal residue" evidence="1">
    <location>
        <position position="48"/>
    </location>
</feature>
<sequence length="48" mass="5807">MRHTTTPKRDKARDHLQRMNIAIDELLSTMRVTPWLRGSEKRLKILYE</sequence>
<comment type="caution">
    <text evidence="1">The sequence shown here is derived from an EMBL/GenBank/DDBJ whole genome shotgun (WGS) entry which is preliminary data.</text>
</comment>
<reference evidence="1" key="1">
    <citation type="journal article" date="2015" name="Nature">
        <title>Complex archaea that bridge the gap between prokaryotes and eukaryotes.</title>
        <authorList>
            <person name="Spang A."/>
            <person name="Saw J.H."/>
            <person name="Jorgensen S.L."/>
            <person name="Zaremba-Niedzwiedzka K."/>
            <person name="Martijn J."/>
            <person name="Lind A.E."/>
            <person name="van Eijk R."/>
            <person name="Schleper C."/>
            <person name="Guy L."/>
            <person name="Ettema T.J."/>
        </authorList>
    </citation>
    <scope>NUCLEOTIDE SEQUENCE</scope>
</reference>
<dbReference type="EMBL" id="LAZR01037112">
    <property type="protein sequence ID" value="KKL23067.1"/>
    <property type="molecule type" value="Genomic_DNA"/>
</dbReference>